<dbReference type="InterPro" id="IPR030672">
    <property type="entry name" value="Adcy"/>
</dbReference>
<dbReference type="OrthoDB" id="10261550at2759"/>
<keyword evidence="15 16" id="KW-0456">Lyase</keyword>
<feature type="binding site" evidence="17">
    <location>
        <begin position="324"/>
        <end position="326"/>
    </location>
    <ligand>
        <name>ATP</name>
        <dbReference type="ChEBI" id="CHEBI:30616"/>
    </ligand>
</feature>
<dbReference type="GO" id="GO:0046872">
    <property type="term" value="F:metal ion binding"/>
    <property type="evidence" value="ECO:0007669"/>
    <property type="project" value="UniProtKB-KW"/>
</dbReference>
<evidence type="ECO:0000256" key="4">
    <source>
        <dbReference type="ARBA" id="ARBA00012201"/>
    </source>
</evidence>
<keyword evidence="6 16" id="KW-0479">Metal-binding</keyword>
<feature type="binding site" evidence="17">
    <location>
        <position position="903"/>
    </location>
    <ligand>
        <name>ATP</name>
        <dbReference type="ChEBI" id="CHEBI:30616"/>
    </ligand>
</feature>
<dbReference type="GO" id="GO:0035556">
    <property type="term" value="P:intracellular signal transduction"/>
    <property type="evidence" value="ECO:0007669"/>
    <property type="project" value="InterPro"/>
</dbReference>
<dbReference type="OMA" id="FTLIFRD"/>
<evidence type="ECO:0000256" key="6">
    <source>
        <dbReference type="ARBA" id="ARBA00022723"/>
    </source>
</evidence>
<keyword evidence="11 21" id="KW-1133">Transmembrane helix</keyword>
<feature type="transmembrane region" description="Helical" evidence="21">
    <location>
        <begin position="563"/>
        <end position="581"/>
    </location>
</feature>
<feature type="binding site" evidence="17">
    <location>
        <begin position="985"/>
        <end position="989"/>
    </location>
    <ligand>
        <name>ATP</name>
        <dbReference type="ChEBI" id="CHEBI:30616"/>
    </ligand>
</feature>
<evidence type="ECO:0000256" key="17">
    <source>
        <dbReference type="PIRSR" id="PIRSR039050-50"/>
    </source>
</evidence>
<keyword evidence="18" id="KW-0464">Manganese</keyword>
<dbReference type="InterPro" id="IPR029787">
    <property type="entry name" value="Nucleotide_cyclase"/>
</dbReference>
<dbReference type="GO" id="GO:0006171">
    <property type="term" value="P:cAMP biosynthetic process"/>
    <property type="evidence" value="ECO:0000318"/>
    <property type="project" value="GO_Central"/>
</dbReference>
<evidence type="ECO:0000256" key="11">
    <source>
        <dbReference type="ARBA" id="ARBA00022989"/>
    </source>
</evidence>
<evidence type="ECO:0000256" key="12">
    <source>
        <dbReference type="ARBA" id="ARBA00022998"/>
    </source>
</evidence>
<dbReference type="PANTHER" id="PTHR45627:SF16">
    <property type="entry name" value="ADENYLATE CYCLASE"/>
    <property type="match status" value="1"/>
</dbReference>
<accession>B3RQI4</accession>
<dbReference type="GO" id="GO:0004016">
    <property type="term" value="F:adenylate cyclase activity"/>
    <property type="evidence" value="ECO:0000318"/>
    <property type="project" value="GO_Central"/>
</dbReference>
<dbReference type="FunFam" id="3.30.70.1230:FF:000002">
    <property type="entry name" value="Adenylate cyclase"/>
    <property type="match status" value="1"/>
</dbReference>
<proteinExistence type="inferred from homology"/>
<dbReference type="Pfam" id="PF06327">
    <property type="entry name" value="Adcy_cons_dom"/>
    <property type="match status" value="1"/>
</dbReference>
<evidence type="ECO:0000256" key="1">
    <source>
        <dbReference type="ARBA" id="ARBA00001593"/>
    </source>
</evidence>
<evidence type="ECO:0000256" key="19">
    <source>
        <dbReference type="RuleBase" id="RU000405"/>
    </source>
</evidence>
<evidence type="ECO:0000256" key="15">
    <source>
        <dbReference type="ARBA" id="ARBA00023239"/>
    </source>
</evidence>
<dbReference type="eggNOG" id="KOG3619">
    <property type="taxonomic scope" value="Eukaryota"/>
</dbReference>
<evidence type="ECO:0000313" key="24">
    <source>
        <dbReference type="Proteomes" id="UP000009022"/>
    </source>
</evidence>
<feature type="binding site" evidence="18">
    <location>
        <position position="283"/>
    </location>
    <ligand>
        <name>Mg(2+)</name>
        <dbReference type="ChEBI" id="CHEBI:18420"/>
        <label>2</label>
        <note>catalytic</note>
    </ligand>
</feature>
<dbReference type="PROSITE" id="PS00452">
    <property type="entry name" value="GUANYLATE_CYCLASE_1"/>
    <property type="match status" value="2"/>
</dbReference>
<feature type="binding site" evidence="18">
    <location>
        <position position="326"/>
    </location>
    <ligand>
        <name>Mg(2+)</name>
        <dbReference type="ChEBI" id="CHEBI:18420"/>
        <label>2</label>
        <note>catalytic</note>
    </ligand>
</feature>
<dbReference type="GO" id="GO:0005886">
    <property type="term" value="C:plasma membrane"/>
    <property type="evidence" value="ECO:0000318"/>
    <property type="project" value="GO_Central"/>
</dbReference>
<dbReference type="FunFam" id="3.30.70.1230:FF:000001">
    <property type="entry name" value="Adenylate cyclase"/>
    <property type="match status" value="1"/>
</dbReference>
<feature type="binding site" evidence="17">
    <location>
        <position position="1025"/>
    </location>
    <ligand>
        <name>ATP</name>
        <dbReference type="ChEBI" id="CHEBI:30616"/>
    </ligand>
</feature>
<feature type="transmembrane region" description="Helical" evidence="21">
    <location>
        <begin position="630"/>
        <end position="652"/>
    </location>
</feature>
<dbReference type="PROSITE" id="PS50125">
    <property type="entry name" value="GUANYLATE_CYCLASE_2"/>
    <property type="match status" value="2"/>
</dbReference>
<dbReference type="Gene3D" id="3.30.70.1230">
    <property type="entry name" value="Nucleotide cyclase"/>
    <property type="match status" value="2"/>
</dbReference>
<evidence type="ECO:0000256" key="13">
    <source>
        <dbReference type="ARBA" id="ARBA00023136"/>
    </source>
</evidence>
<dbReference type="SMART" id="SM00044">
    <property type="entry name" value="CYCc"/>
    <property type="match status" value="2"/>
</dbReference>
<dbReference type="AlphaFoldDB" id="B3RQI4"/>
<dbReference type="Pfam" id="PF00211">
    <property type="entry name" value="Guanylate_cyc"/>
    <property type="match status" value="2"/>
</dbReference>
<dbReference type="InterPro" id="IPR032628">
    <property type="entry name" value="AC_N"/>
</dbReference>
<keyword evidence="7" id="KW-0677">Repeat</keyword>
<keyword evidence="10 16" id="KW-0460">Magnesium</keyword>
<reference evidence="23 24" key="1">
    <citation type="journal article" date="2008" name="Nature">
        <title>The Trichoplax genome and the nature of placozoans.</title>
        <authorList>
            <person name="Srivastava M."/>
            <person name="Begovic E."/>
            <person name="Chapman J."/>
            <person name="Putnam N.H."/>
            <person name="Hellsten U."/>
            <person name="Kawashima T."/>
            <person name="Kuo A."/>
            <person name="Mitros T."/>
            <person name="Salamov A."/>
            <person name="Carpenter M.L."/>
            <person name="Signorovitch A.Y."/>
            <person name="Moreno M.A."/>
            <person name="Kamm K."/>
            <person name="Grimwood J."/>
            <person name="Schmutz J."/>
            <person name="Shapiro H."/>
            <person name="Grigoriev I.V."/>
            <person name="Buss L.W."/>
            <person name="Schierwater B."/>
            <person name="Dellaporta S.L."/>
            <person name="Rokhsar D.S."/>
        </authorList>
    </citation>
    <scope>NUCLEOTIDE SEQUENCE [LARGE SCALE GENOMIC DNA]</scope>
    <source>
        <strain evidence="23 24">Grell-BS-1999</strain>
    </source>
</reference>
<comment type="cofactor">
    <cofactor evidence="18">
        <name>Mg(2+)</name>
        <dbReference type="ChEBI" id="CHEBI:18420"/>
    </cofactor>
    <cofactor evidence="18">
        <name>Mn(2+)</name>
        <dbReference type="ChEBI" id="CHEBI:29035"/>
    </cofactor>
    <text evidence="18">Binds 2 magnesium ions per subunit. Is also active with manganese (in vitro).</text>
</comment>
<evidence type="ECO:0000256" key="2">
    <source>
        <dbReference type="ARBA" id="ARBA00001936"/>
    </source>
</evidence>
<comment type="subcellular location">
    <subcellularLocation>
        <location evidence="3">Membrane</location>
        <topology evidence="3">Multi-pass membrane protein</topology>
    </subcellularLocation>
</comment>
<dbReference type="GO" id="GO:0005524">
    <property type="term" value="F:ATP binding"/>
    <property type="evidence" value="ECO:0007669"/>
    <property type="project" value="UniProtKB-UniRule"/>
</dbReference>
<feature type="transmembrane region" description="Helical" evidence="21">
    <location>
        <begin position="67"/>
        <end position="89"/>
    </location>
</feature>
<dbReference type="GeneID" id="6751912"/>
<dbReference type="InParanoid" id="B3RQI4"/>
<keyword evidence="13 16" id="KW-0472">Membrane</keyword>
<dbReference type="HOGENOM" id="CLU_001072_2_0_1"/>
<feature type="binding site" evidence="17">
    <location>
        <begin position="282"/>
        <end position="287"/>
    </location>
    <ligand>
        <name>ATP</name>
        <dbReference type="ChEBI" id="CHEBI:30616"/>
    </ligand>
</feature>
<evidence type="ECO:0000256" key="8">
    <source>
        <dbReference type="ARBA" id="ARBA00022741"/>
    </source>
</evidence>
<dbReference type="CTD" id="6751912"/>
<keyword evidence="9 16" id="KW-0067">ATP-binding</keyword>
<dbReference type="KEGG" id="tad:TRIADDRAFT_21914"/>
<keyword evidence="14" id="KW-0325">Glycoprotein</keyword>
<evidence type="ECO:0000256" key="5">
    <source>
        <dbReference type="ARBA" id="ARBA00022692"/>
    </source>
</evidence>
<dbReference type="STRING" id="10228.B3RQI4"/>
<dbReference type="PIRSF" id="PIRSF039050">
    <property type="entry name" value="Ade_cyc"/>
    <property type="match status" value="1"/>
</dbReference>
<feature type="transmembrane region" description="Helical" evidence="21">
    <location>
        <begin position="181"/>
        <end position="203"/>
    </location>
</feature>
<feature type="transmembrane region" description="Helical" evidence="21">
    <location>
        <begin position="101"/>
        <end position="120"/>
    </location>
</feature>
<dbReference type="SUPFAM" id="SSF55073">
    <property type="entry name" value="Nucleotide cyclase"/>
    <property type="match status" value="2"/>
</dbReference>
<keyword evidence="5 21" id="KW-0812">Transmembrane</keyword>
<evidence type="ECO:0000256" key="16">
    <source>
        <dbReference type="PIRNR" id="PIRNR039050"/>
    </source>
</evidence>
<feature type="binding site" evidence="18">
    <location>
        <position position="326"/>
    </location>
    <ligand>
        <name>Mg(2+)</name>
        <dbReference type="ChEBI" id="CHEBI:18420"/>
        <label>1</label>
        <note>catalytic</note>
    </ligand>
</feature>
<evidence type="ECO:0000256" key="20">
    <source>
        <dbReference type="SAM" id="MobiDB-lite"/>
    </source>
</evidence>
<dbReference type="InterPro" id="IPR009398">
    <property type="entry name" value="Adcy_conserved_dom"/>
</dbReference>
<dbReference type="InterPro" id="IPR001054">
    <property type="entry name" value="A/G_cyclase"/>
</dbReference>
<sequence length="1044" mass="118979">MSTVDNVKSIFCKSRQFHSREFEELYQRYFFRLNQTSVTYLMVLLIVVCVVIVAFHFSSGEIISEDYYVAIVLGIICLFYVFLLGFIAHGFEWFQPKHLNWISWAIFATMCIIELMDTVVRKVGLPTDGVWVSLILIYFIYTMLPISMGYAALCSLAILSIQIMTTGLTYSFRSSAYSNNYIWRQIVANILLYMCANLAGIFTHYPVELEQRKAFIETRRCIEARVKSLHENEKQESLLMSVLPRYVAVEMNSDFSAIRRESQLFHKIYIQKHENVSLLFADIEGFTKLSSQCDAQELVKTLNELFARFDQLAQKNHCLRIKILGDCYYCVSGLPDPRPDHGHCCVEMGLCMIDSIAVVREATGVANLNMRVGIHSGKVFCGVLGLKKWQFDVWSDDVTLANNMEAGGLPGRIHITEGTKECLNGEYELEDGNGASRNKYLKDKNYKTYLIVQTPRNKASVSLRDGEREGRGRSNSQTRLEEWGSEKPFGGQAVSIQIYQRHFNKLCVKSFEDEVNDLLKRSINARSADGLLSEKSHKFLLKFKNADTERDYGKTRDRMFNRYMSAAYVIFIFICFAQITILPKDPVMLPLFLTAFVILSLIEFMTLAYKFKALPKSLRHASRWLATNRYSCLILSISTIFIVYFTSIGVLFGCSTAAVNGQNTIRGYPVENYSQLLPDTPNCSFPQYFDFSVIMALLCCGIFLQLSHLIKIVLMIIMTATYLVIILASDYTIIFARYDNYFNLCFIFYFRKFNSASANSYSQPSLSTIAGVVICIYVVALSIHARQIEATARLDFLWKLQATEEKNDMEILKRRNQLLLCNILPAHVAEHFLKTNRRHEDLYYQSCDEVAVMFSSIPNFSDFYSELDSVSEGVECLRLLNEIIADFDELLMEDDCKYIEKIKTTGHSYMAAAGLVPDPKLEQDGAKCTAALTNFAMRMMDRLEDINKHSFNNFKLRVGINFGQVVSGVIGARKPQYDIWGNTVNVASRMESTGKPGFTQVTEEVTKVLAGRGFVFECRGLISVKGKGNMMTYFLRGKSDQSIV</sequence>
<feature type="transmembrane region" description="Helical" evidence="21">
    <location>
        <begin position="688"/>
        <end position="706"/>
    </location>
</feature>
<dbReference type="PhylomeDB" id="B3RQI4"/>
<dbReference type="EC" id="4.6.1.1" evidence="4 16"/>
<comment type="cofactor">
    <cofactor evidence="2">
        <name>Mn(2+)</name>
        <dbReference type="ChEBI" id="CHEBI:29035"/>
    </cofactor>
</comment>
<feature type="binding site" evidence="17">
    <location>
        <begin position="978"/>
        <end position="980"/>
    </location>
    <ligand>
        <name>ATP</name>
        <dbReference type="ChEBI" id="CHEBI:30616"/>
    </ligand>
</feature>
<evidence type="ECO:0000256" key="21">
    <source>
        <dbReference type="SAM" id="Phobius"/>
    </source>
</evidence>
<organism evidence="23 24">
    <name type="scientific">Trichoplax adhaerens</name>
    <name type="common">Trichoplax reptans</name>
    <dbReference type="NCBI Taxonomy" id="10228"/>
    <lineage>
        <taxon>Eukaryota</taxon>
        <taxon>Metazoa</taxon>
        <taxon>Placozoa</taxon>
        <taxon>Uniplacotomia</taxon>
        <taxon>Trichoplacea</taxon>
        <taxon>Trichoplacidae</taxon>
        <taxon>Trichoplax</taxon>
    </lineage>
</organism>
<dbReference type="Proteomes" id="UP000009022">
    <property type="component" value="Unassembled WGS sequence"/>
</dbReference>
<evidence type="ECO:0000256" key="9">
    <source>
        <dbReference type="ARBA" id="ARBA00022840"/>
    </source>
</evidence>
<dbReference type="GO" id="GO:0007189">
    <property type="term" value="P:adenylate cyclase-activating G protein-coupled receptor signaling pathway"/>
    <property type="evidence" value="ECO:0000318"/>
    <property type="project" value="GO_Central"/>
</dbReference>
<evidence type="ECO:0000256" key="3">
    <source>
        <dbReference type="ARBA" id="ARBA00004141"/>
    </source>
</evidence>
<name>B3RQI4_TRIAD</name>
<dbReference type="CDD" id="cd07302">
    <property type="entry name" value="CHD"/>
    <property type="match status" value="2"/>
</dbReference>
<dbReference type="EMBL" id="DS985243">
    <property type="protein sequence ID" value="EDV27250.1"/>
    <property type="molecule type" value="Genomic_DNA"/>
</dbReference>
<feature type="region of interest" description="Disordered" evidence="20">
    <location>
        <begin position="459"/>
        <end position="486"/>
    </location>
</feature>
<evidence type="ECO:0000313" key="23">
    <source>
        <dbReference type="EMBL" id="EDV27250.1"/>
    </source>
</evidence>
<feature type="transmembrane region" description="Helical" evidence="21">
    <location>
        <begin position="765"/>
        <end position="783"/>
    </location>
</feature>
<dbReference type="PANTHER" id="PTHR45627">
    <property type="entry name" value="ADENYLATE CYCLASE TYPE 1"/>
    <property type="match status" value="1"/>
</dbReference>
<gene>
    <name evidence="23" type="ORF">TRIADDRAFT_21914</name>
</gene>
<protein>
    <recommendedName>
        <fullName evidence="4 16">adenylate cyclase</fullName>
        <ecNumber evidence="4 16">4.6.1.1</ecNumber>
    </recommendedName>
</protein>
<dbReference type="Pfam" id="PF16214">
    <property type="entry name" value="AC_N"/>
    <property type="match status" value="1"/>
</dbReference>
<keyword evidence="12 16" id="KW-0115">cAMP biosynthesis</keyword>
<feature type="domain" description="Guanylate cyclase" evidence="22">
    <location>
        <begin position="851"/>
        <end position="991"/>
    </location>
</feature>
<dbReference type="InterPro" id="IPR018297">
    <property type="entry name" value="A/G_cyclase_CS"/>
</dbReference>
<feature type="binding site" evidence="17">
    <location>
        <position position="371"/>
    </location>
    <ligand>
        <name>ATP</name>
        <dbReference type="ChEBI" id="CHEBI:30616"/>
    </ligand>
</feature>
<evidence type="ECO:0000256" key="18">
    <source>
        <dbReference type="PIRSR" id="PIRSR039050-51"/>
    </source>
</evidence>
<comment type="similarity">
    <text evidence="16 19">Belongs to the adenylyl cyclase class-4/guanylyl cyclase family.</text>
</comment>
<comment type="function">
    <text evidence="16">Catalyzes the formation of the signaling molecule cAMP in response to G-protein signaling.</text>
</comment>
<feature type="transmembrane region" description="Helical" evidence="21">
    <location>
        <begin position="713"/>
        <end position="734"/>
    </location>
</feature>
<evidence type="ECO:0000256" key="10">
    <source>
        <dbReference type="ARBA" id="ARBA00022842"/>
    </source>
</evidence>
<evidence type="ECO:0000259" key="22">
    <source>
        <dbReference type="PROSITE" id="PS50125"/>
    </source>
</evidence>
<evidence type="ECO:0000256" key="7">
    <source>
        <dbReference type="ARBA" id="ARBA00022737"/>
    </source>
</evidence>
<feature type="binding site" evidence="18">
    <location>
        <position position="282"/>
    </location>
    <ligand>
        <name>Mg(2+)</name>
        <dbReference type="ChEBI" id="CHEBI:18420"/>
        <label>1</label>
        <note>catalytic</note>
    </ligand>
</feature>
<feature type="domain" description="Guanylate cyclase" evidence="22">
    <location>
        <begin position="277"/>
        <end position="405"/>
    </location>
</feature>
<feature type="transmembrane region" description="Helical" evidence="21">
    <location>
        <begin position="132"/>
        <end position="161"/>
    </location>
</feature>
<keyword evidence="8 16" id="KW-0547">Nucleotide-binding</keyword>
<keyword evidence="24" id="KW-1185">Reference proteome</keyword>
<evidence type="ECO:0000256" key="14">
    <source>
        <dbReference type="ARBA" id="ARBA00023180"/>
    </source>
</evidence>
<dbReference type="FunCoup" id="B3RQI4">
    <property type="interactions" value="494"/>
</dbReference>
<feature type="transmembrane region" description="Helical" evidence="21">
    <location>
        <begin position="38"/>
        <end position="55"/>
    </location>
</feature>
<feature type="transmembrane region" description="Helical" evidence="21">
    <location>
        <begin position="587"/>
        <end position="609"/>
    </location>
</feature>
<dbReference type="RefSeq" id="XP_002111246.1">
    <property type="nucleotide sequence ID" value="XM_002111210.1"/>
</dbReference>
<comment type="catalytic activity">
    <reaction evidence="1 16">
        <text>ATP = 3',5'-cyclic AMP + diphosphate</text>
        <dbReference type="Rhea" id="RHEA:15389"/>
        <dbReference type="ChEBI" id="CHEBI:30616"/>
        <dbReference type="ChEBI" id="CHEBI:33019"/>
        <dbReference type="ChEBI" id="CHEBI:58165"/>
        <dbReference type="EC" id="4.6.1.1"/>
    </reaction>
</comment>
<feature type="binding site" evidence="18">
    <location>
        <position position="282"/>
    </location>
    <ligand>
        <name>Mg(2+)</name>
        <dbReference type="ChEBI" id="CHEBI:18420"/>
        <label>2</label>
        <note>catalytic</note>
    </ligand>
</feature>